<comment type="similarity">
    <text evidence="3">Belongs to the FKBP-type PPIase family. Tig subfamily.</text>
</comment>
<dbReference type="GO" id="GO:0043335">
    <property type="term" value="P:protein unfolding"/>
    <property type="evidence" value="ECO:0007669"/>
    <property type="project" value="TreeGrafter"/>
</dbReference>
<evidence type="ECO:0000256" key="5">
    <source>
        <dbReference type="ARBA" id="ARBA00016902"/>
    </source>
</evidence>
<dbReference type="GO" id="GO:0003755">
    <property type="term" value="F:peptidyl-prolyl cis-trans isomerase activity"/>
    <property type="evidence" value="ECO:0007669"/>
    <property type="project" value="UniProtKB-KW"/>
</dbReference>
<evidence type="ECO:0000313" key="14">
    <source>
        <dbReference type="Proteomes" id="UP000479132"/>
    </source>
</evidence>
<dbReference type="PIRSF" id="PIRSF003095">
    <property type="entry name" value="Trigger_factor"/>
    <property type="match status" value="1"/>
</dbReference>
<evidence type="ECO:0000256" key="10">
    <source>
        <dbReference type="ARBA" id="ARBA00029986"/>
    </source>
</evidence>
<evidence type="ECO:0000313" key="13">
    <source>
        <dbReference type="EMBL" id="NGP88633.1"/>
    </source>
</evidence>
<evidence type="ECO:0000256" key="6">
    <source>
        <dbReference type="ARBA" id="ARBA00022490"/>
    </source>
</evidence>
<reference evidence="13 14" key="1">
    <citation type="submission" date="2020-02" db="EMBL/GenBank/DDBJ databases">
        <title>Aliifodinibius halophilus 2W32, complete genome.</title>
        <authorList>
            <person name="Li Y."/>
            <person name="Wu S."/>
        </authorList>
    </citation>
    <scope>NUCLEOTIDE SEQUENCE [LARGE SCALE GENOMIC DNA]</scope>
    <source>
        <strain evidence="13 14">2W32</strain>
    </source>
</reference>
<dbReference type="SUPFAM" id="SSF102735">
    <property type="entry name" value="Trigger factor ribosome-binding domain"/>
    <property type="match status" value="1"/>
</dbReference>
<dbReference type="AlphaFoldDB" id="A0A6M1T7N3"/>
<dbReference type="InterPro" id="IPR008881">
    <property type="entry name" value="Trigger_fac_ribosome-bd_bac"/>
</dbReference>
<keyword evidence="14" id="KW-1185">Reference proteome</keyword>
<dbReference type="SUPFAM" id="SSF109998">
    <property type="entry name" value="Triger factor/SurA peptide-binding domain-like"/>
    <property type="match status" value="1"/>
</dbReference>
<dbReference type="GO" id="GO:0032784">
    <property type="term" value="P:regulation of DNA-templated transcription elongation"/>
    <property type="evidence" value="ECO:0007669"/>
    <property type="project" value="InterPro"/>
</dbReference>
<dbReference type="EC" id="5.2.1.8" evidence="4"/>
<sequence>MEITVNDITSVDKEIVISAVREDLEPKFKEAYKKYRGQINMPGFRPGKVPIKIIKKRFGDEIESEEISNFVQEIFEEKVVPEHEPVGESQMLDLTWENDELEAKFKVGARPEFELSELEEIEVDRLVHDVTDEEVEEEIDRQLQQAGNWEEVEEEIEDDYRVTVDAIPVDEDGELDEENKAEEVIDLSKEESNEFREDLLGRQTGDEVDVEIGHDDHTHNFQLIVKKVEKPHKADLTDQFAKEQSNGEAKNVDEYKSLIKSQIQDHYDQSADDLFKNDIIDALVEEHEFDVPDVFENQILNQYVERVKQQSQGQLPPGFDEEEYKENMEERATRDAMWFFLNEKLQEKFDDIEIKPEDIDEHLEGEAARYGISVDQMRNMFAQNPQQLESLRKSIREQKVFDKLRDEVEVNEIDKEEYQEKHDDKVKA</sequence>
<dbReference type="EMBL" id="JAALLS010000011">
    <property type="protein sequence ID" value="NGP88633.1"/>
    <property type="molecule type" value="Genomic_DNA"/>
</dbReference>
<keyword evidence="8" id="KW-0143">Chaperone</keyword>
<dbReference type="GO" id="GO:0043022">
    <property type="term" value="F:ribosome binding"/>
    <property type="evidence" value="ECO:0007669"/>
    <property type="project" value="TreeGrafter"/>
</dbReference>
<evidence type="ECO:0000256" key="7">
    <source>
        <dbReference type="ARBA" id="ARBA00023110"/>
    </source>
</evidence>
<feature type="domain" description="Trigger factor ribosome-binding bacterial" evidence="11">
    <location>
        <begin position="1"/>
        <end position="141"/>
    </location>
</feature>
<dbReference type="Gene3D" id="3.10.50.30">
    <property type="entry name" value="Transcription elongation factor, GreA/GreB, C-terminal domain"/>
    <property type="match status" value="1"/>
</dbReference>
<dbReference type="GO" id="GO:0005737">
    <property type="term" value="C:cytoplasm"/>
    <property type="evidence" value="ECO:0007669"/>
    <property type="project" value="UniProtKB-SubCell"/>
</dbReference>
<dbReference type="Pfam" id="PF05698">
    <property type="entry name" value="Trigger_C"/>
    <property type="match status" value="1"/>
</dbReference>
<dbReference type="GO" id="GO:0044183">
    <property type="term" value="F:protein folding chaperone"/>
    <property type="evidence" value="ECO:0007669"/>
    <property type="project" value="TreeGrafter"/>
</dbReference>
<organism evidence="13 14">
    <name type="scientific">Fodinibius halophilus</name>
    <dbReference type="NCBI Taxonomy" id="1736908"/>
    <lineage>
        <taxon>Bacteria</taxon>
        <taxon>Pseudomonadati</taxon>
        <taxon>Balneolota</taxon>
        <taxon>Balneolia</taxon>
        <taxon>Balneolales</taxon>
        <taxon>Balneolaceae</taxon>
        <taxon>Fodinibius</taxon>
    </lineage>
</organism>
<dbReference type="SUPFAM" id="SSF54534">
    <property type="entry name" value="FKBP-like"/>
    <property type="match status" value="1"/>
</dbReference>
<comment type="catalytic activity">
    <reaction evidence="1">
        <text>[protein]-peptidylproline (omega=180) = [protein]-peptidylproline (omega=0)</text>
        <dbReference type="Rhea" id="RHEA:16237"/>
        <dbReference type="Rhea" id="RHEA-COMP:10747"/>
        <dbReference type="Rhea" id="RHEA-COMP:10748"/>
        <dbReference type="ChEBI" id="CHEBI:83833"/>
        <dbReference type="ChEBI" id="CHEBI:83834"/>
        <dbReference type="EC" id="5.2.1.8"/>
    </reaction>
</comment>
<evidence type="ECO:0000256" key="2">
    <source>
        <dbReference type="ARBA" id="ARBA00004496"/>
    </source>
</evidence>
<name>A0A6M1T7N3_9BACT</name>
<keyword evidence="7" id="KW-0697">Rotamase</keyword>
<dbReference type="Gene3D" id="3.30.70.1050">
    <property type="entry name" value="Trigger factor ribosome-binding domain"/>
    <property type="match status" value="1"/>
</dbReference>
<evidence type="ECO:0000256" key="8">
    <source>
        <dbReference type="ARBA" id="ARBA00023186"/>
    </source>
</evidence>
<dbReference type="GO" id="GO:0003677">
    <property type="term" value="F:DNA binding"/>
    <property type="evidence" value="ECO:0007669"/>
    <property type="project" value="InterPro"/>
</dbReference>
<dbReference type="InterPro" id="IPR008880">
    <property type="entry name" value="Trigger_fac_C"/>
</dbReference>
<evidence type="ECO:0000256" key="9">
    <source>
        <dbReference type="ARBA" id="ARBA00023235"/>
    </source>
</evidence>
<comment type="caution">
    <text evidence="13">The sequence shown here is derived from an EMBL/GenBank/DDBJ whole genome shotgun (WGS) entry which is preliminary data.</text>
</comment>
<feature type="domain" description="Trigger factor C-terminal" evidence="12">
    <location>
        <begin position="252"/>
        <end position="404"/>
    </location>
</feature>
<dbReference type="InterPro" id="IPR027304">
    <property type="entry name" value="Trigger_fact/SurA_dom_sf"/>
</dbReference>
<evidence type="ECO:0000259" key="11">
    <source>
        <dbReference type="Pfam" id="PF05697"/>
    </source>
</evidence>
<dbReference type="Proteomes" id="UP000479132">
    <property type="component" value="Unassembled WGS sequence"/>
</dbReference>
<accession>A0A6M1T7N3</accession>
<dbReference type="Gene3D" id="1.10.3120.10">
    <property type="entry name" value="Trigger factor, C-terminal domain"/>
    <property type="match status" value="1"/>
</dbReference>
<keyword evidence="6" id="KW-0963">Cytoplasm</keyword>
<evidence type="ECO:0000256" key="1">
    <source>
        <dbReference type="ARBA" id="ARBA00000971"/>
    </source>
</evidence>
<protein>
    <recommendedName>
        <fullName evidence="5">Trigger factor</fullName>
        <ecNumber evidence="4">5.2.1.8</ecNumber>
    </recommendedName>
    <alternativeName>
        <fullName evidence="10">PPIase</fullName>
    </alternativeName>
</protein>
<dbReference type="GO" id="GO:0051083">
    <property type="term" value="P:'de novo' cotranslational protein folding"/>
    <property type="evidence" value="ECO:0007669"/>
    <property type="project" value="TreeGrafter"/>
</dbReference>
<keyword evidence="9 13" id="KW-0413">Isomerase</keyword>
<dbReference type="RefSeq" id="WP_165268572.1">
    <property type="nucleotide sequence ID" value="NZ_JAALLS010000011.1"/>
</dbReference>
<dbReference type="PANTHER" id="PTHR30560">
    <property type="entry name" value="TRIGGER FACTOR CHAPERONE AND PEPTIDYL-PROLYL CIS/TRANS ISOMERASE"/>
    <property type="match status" value="1"/>
</dbReference>
<gene>
    <name evidence="13" type="primary">tig</name>
    <name evidence="13" type="ORF">G3569_09720</name>
</gene>
<evidence type="ECO:0000259" key="12">
    <source>
        <dbReference type="Pfam" id="PF05698"/>
    </source>
</evidence>
<dbReference type="InterPro" id="IPR005215">
    <property type="entry name" value="Trig_fac"/>
</dbReference>
<evidence type="ECO:0000256" key="3">
    <source>
        <dbReference type="ARBA" id="ARBA00005464"/>
    </source>
</evidence>
<dbReference type="NCBIfam" id="TIGR00115">
    <property type="entry name" value="tig"/>
    <property type="match status" value="1"/>
</dbReference>
<evidence type="ECO:0000256" key="4">
    <source>
        <dbReference type="ARBA" id="ARBA00013194"/>
    </source>
</evidence>
<dbReference type="GO" id="GO:0015031">
    <property type="term" value="P:protein transport"/>
    <property type="evidence" value="ECO:0007669"/>
    <property type="project" value="InterPro"/>
</dbReference>
<dbReference type="PANTHER" id="PTHR30560:SF3">
    <property type="entry name" value="TRIGGER FACTOR-LIKE PROTEIN TIG, CHLOROPLASTIC"/>
    <property type="match status" value="1"/>
</dbReference>
<dbReference type="Pfam" id="PF05697">
    <property type="entry name" value="Trigger_N"/>
    <property type="match status" value="1"/>
</dbReference>
<comment type="subcellular location">
    <subcellularLocation>
        <location evidence="2">Cytoplasm</location>
    </subcellularLocation>
</comment>
<dbReference type="InterPro" id="IPR037041">
    <property type="entry name" value="Trigger_fac_C_sf"/>
</dbReference>
<dbReference type="InterPro" id="IPR036953">
    <property type="entry name" value="GreA/GreB_C_sf"/>
</dbReference>
<dbReference type="InterPro" id="IPR036611">
    <property type="entry name" value="Trigger_fac_ribosome-bd_sf"/>
</dbReference>
<proteinExistence type="inferred from homology"/>